<evidence type="ECO:0000256" key="6">
    <source>
        <dbReference type="ARBA" id="ARBA00022692"/>
    </source>
</evidence>
<dbReference type="PANTHER" id="PTHR30425:SF1">
    <property type="entry name" value="PHOSPHATE TRANSPORT SYSTEM PERMEASE PROTEIN PSTC"/>
    <property type="match status" value="1"/>
</dbReference>
<feature type="domain" description="ABC transmembrane type-1" evidence="11">
    <location>
        <begin position="86"/>
        <end position="300"/>
    </location>
</feature>
<dbReference type="InterPro" id="IPR051124">
    <property type="entry name" value="Phosphate_Transport_Permease"/>
</dbReference>
<proteinExistence type="inferred from homology"/>
<evidence type="ECO:0000256" key="7">
    <source>
        <dbReference type="ARBA" id="ARBA00022989"/>
    </source>
</evidence>
<dbReference type="EMBL" id="CP063458">
    <property type="protein sequence ID" value="QOV90366.1"/>
    <property type="molecule type" value="Genomic_DNA"/>
</dbReference>
<dbReference type="InterPro" id="IPR035906">
    <property type="entry name" value="MetI-like_sf"/>
</dbReference>
<evidence type="ECO:0000256" key="8">
    <source>
        <dbReference type="ARBA" id="ARBA00023136"/>
    </source>
</evidence>
<keyword evidence="3 9" id="KW-0813">Transport</keyword>
<evidence type="ECO:0000313" key="12">
    <source>
        <dbReference type="EMBL" id="QOV90366.1"/>
    </source>
</evidence>
<comment type="subcellular location">
    <subcellularLocation>
        <location evidence="1 9">Cell membrane</location>
        <topology evidence="1 9">Multi-pass membrane protein</topology>
    </subcellularLocation>
</comment>
<keyword evidence="8 9" id="KW-0472">Membrane</keyword>
<dbReference type="Proteomes" id="UP000593765">
    <property type="component" value="Chromosome"/>
</dbReference>
<feature type="transmembrane region" description="Helical" evidence="9">
    <location>
        <begin position="281"/>
        <end position="307"/>
    </location>
</feature>
<evidence type="ECO:0000259" key="11">
    <source>
        <dbReference type="PROSITE" id="PS50928"/>
    </source>
</evidence>
<dbReference type="KEGG" id="hbs:IPV69_03060"/>
<dbReference type="Gene3D" id="1.10.3720.10">
    <property type="entry name" value="MetI-like"/>
    <property type="match status" value="1"/>
</dbReference>
<dbReference type="Pfam" id="PF00528">
    <property type="entry name" value="BPD_transp_1"/>
    <property type="match status" value="1"/>
</dbReference>
<evidence type="ECO:0000256" key="9">
    <source>
        <dbReference type="RuleBase" id="RU363032"/>
    </source>
</evidence>
<evidence type="ECO:0000313" key="13">
    <source>
        <dbReference type="Proteomes" id="UP000593765"/>
    </source>
</evidence>
<keyword evidence="5 10" id="KW-0592">Phosphate transport</keyword>
<evidence type="ECO:0000256" key="2">
    <source>
        <dbReference type="ARBA" id="ARBA00007069"/>
    </source>
</evidence>
<evidence type="ECO:0000256" key="10">
    <source>
        <dbReference type="RuleBase" id="RU363054"/>
    </source>
</evidence>
<comment type="similarity">
    <text evidence="2 10">Belongs to the binding-protein-dependent transport system permease family. CysTW subfamily.</text>
</comment>
<keyword evidence="6 9" id="KW-0812">Transmembrane</keyword>
<evidence type="ECO:0000256" key="3">
    <source>
        <dbReference type="ARBA" id="ARBA00022448"/>
    </source>
</evidence>
<feature type="transmembrane region" description="Helical" evidence="9">
    <location>
        <begin position="168"/>
        <end position="190"/>
    </location>
</feature>
<dbReference type="InterPro" id="IPR011864">
    <property type="entry name" value="Phosphate_PstC"/>
</dbReference>
<keyword evidence="13" id="KW-1185">Reference proteome</keyword>
<evidence type="ECO:0000256" key="5">
    <source>
        <dbReference type="ARBA" id="ARBA00022592"/>
    </source>
</evidence>
<evidence type="ECO:0000256" key="1">
    <source>
        <dbReference type="ARBA" id="ARBA00004651"/>
    </source>
</evidence>
<dbReference type="GO" id="GO:0005315">
    <property type="term" value="F:phosphate transmembrane transporter activity"/>
    <property type="evidence" value="ECO:0007669"/>
    <property type="project" value="InterPro"/>
</dbReference>
<dbReference type="InterPro" id="IPR000515">
    <property type="entry name" value="MetI-like"/>
</dbReference>
<sequence length="316" mass="33507">MTVISHDSGLTQGSITQPPSGFDRFINTGTKLLAWFFAIGTIALLAYIIYEIGLSAIPAIKEHGASLITSNEYEPNADKYGLRAPILGTLYSSALALAIATVFGLAISIFLSQGFIPRKLEVVFKNIVELLAAIPSVVYGLWGIYFVIPFLRDMLEPLGFTLGARSMLPAALVLAIMVLPTISAISYDALTSVNPRIKEAAFGLGATRWEAILKVIVPTASTGIFGSVILGFGRALGETMALAMLLGNKNVFSFSLLDPGNTLAALIANNFPEAGEVEMNVLLFAGMTLLAITLVVNVIGASIIQVANRGKKGARQ</sequence>
<dbReference type="NCBIfam" id="TIGR02138">
    <property type="entry name" value="phosphate_pstC"/>
    <property type="match status" value="1"/>
</dbReference>
<dbReference type="CDD" id="cd06261">
    <property type="entry name" value="TM_PBP2"/>
    <property type="match status" value="1"/>
</dbReference>
<evidence type="ECO:0000256" key="4">
    <source>
        <dbReference type="ARBA" id="ARBA00022475"/>
    </source>
</evidence>
<dbReference type="AlphaFoldDB" id="A0A7M2WY13"/>
<feature type="transmembrane region" description="Helical" evidence="9">
    <location>
        <begin position="123"/>
        <end position="148"/>
    </location>
</feature>
<gene>
    <name evidence="12" type="primary">pstC</name>
    <name evidence="12" type="ORF">IPV69_03060</name>
</gene>
<organism evidence="12 13">
    <name type="scientific">Humisphaera borealis</name>
    <dbReference type="NCBI Taxonomy" id="2807512"/>
    <lineage>
        <taxon>Bacteria</taxon>
        <taxon>Pseudomonadati</taxon>
        <taxon>Planctomycetota</taxon>
        <taxon>Phycisphaerae</taxon>
        <taxon>Tepidisphaerales</taxon>
        <taxon>Tepidisphaeraceae</taxon>
        <taxon>Humisphaera</taxon>
    </lineage>
</organism>
<reference evidence="12 13" key="1">
    <citation type="submission" date="2020-10" db="EMBL/GenBank/DDBJ databases">
        <title>Wide distribution of Phycisphaera-like planctomycetes from WD2101 soil group in peatlands and genome analysis of the first cultivated representative.</title>
        <authorList>
            <person name="Dedysh S.N."/>
            <person name="Beletsky A.V."/>
            <person name="Ivanova A."/>
            <person name="Kulichevskaya I.S."/>
            <person name="Suzina N.E."/>
            <person name="Philippov D.A."/>
            <person name="Rakitin A.L."/>
            <person name="Mardanov A.V."/>
            <person name="Ravin N.V."/>
        </authorList>
    </citation>
    <scope>NUCLEOTIDE SEQUENCE [LARGE SCALE GENOMIC DNA]</scope>
    <source>
        <strain evidence="12 13">M1803</strain>
    </source>
</reference>
<comment type="function">
    <text evidence="10">Part of the binding-protein-dependent transport system for phosphate; probably responsible for the translocation of the substrate across the membrane.</text>
</comment>
<protein>
    <recommendedName>
        <fullName evidence="10">Phosphate transport system permease protein</fullName>
    </recommendedName>
</protein>
<name>A0A7M2WY13_9BACT</name>
<dbReference type="PANTHER" id="PTHR30425">
    <property type="entry name" value="PHOSPHATE TRANSPORT SYSTEM PERMEASE PROTEIN PST"/>
    <property type="match status" value="1"/>
</dbReference>
<feature type="transmembrane region" description="Helical" evidence="9">
    <location>
        <begin position="32"/>
        <end position="50"/>
    </location>
</feature>
<feature type="transmembrane region" description="Helical" evidence="9">
    <location>
        <begin position="90"/>
        <end position="111"/>
    </location>
</feature>
<dbReference type="GO" id="GO:0005886">
    <property type="term" value="C:plasma membrane"/>
    <property type="evidence" value="ECO:0007669"/>
    <property type="project" value="UniProtKB-SubCell"/>
</dbReference>
<keyword evidence="4 10" id="KW-1003">Cell membrane</keyword>
<dbReference type="GO" id="GO:0006817">
    <property type="term" value="P:phosphate ion transport"/>
    <property type="evidence" value="ECO:0007669"/>
    <property type="project" value="UniProtKB-KW"/>
</dbReference>
<dbReference type="SUPFAM" id="SSF161098">
    <property type="entry name" value="MetI-like"/>
    <property type="match status" value="1"/>
</dbReference>
<accession>A0A7M2WY13</accession>
<dbReference type="PROSITE" id="PS50928">
    <property type="entry name" value="ABC_TM1"/>
    <property type="match status" value="1"/>
</dbReference>
<feature type="transmembrane region" description="Helical" evidence="9">
    <location>
        <begin position="211"/>
        <end position="232"/>
    </location>
</feature>
<keyword evidence="7 9" id="KW-1133">Transmembrane helix</keyword>
<dbReference type="RefSeq" id="WP_206293447.1">
    <property type="nucleotide sequence ID" value="NZ_CP063458.1"/>
</dbReference>